<sequence length="414" mass="45339">MSFIGLTNYCRSWIPNYAELTAPLQSLMYKEDLKMSDKLKWTPVEEKALCDIKQAMVNSSTLALPDYQKEFVQMVDCRGHFMTSVLTQTHGGKLKPVAYYSTKMDAVACALPHCVQAVIAASLAVTASADIVLFHPLVLKVPHAVSALLLQTKMSFLSPARHLSCMSILLSQPHLTIERCTILNPATLVPTEDEGETHDCEALAEQTAKSRADLKDIPLTKGHVLFVDGSSKKDELGKTKTGYAVVTHDKVLKAGALPQHYSAQAAELVALTEACKLMKDKIVTIYTDSQYAYAATHTFAQHWKNRGMITSTGKPVTHAKLLTELLQAVQLPQQLAICKCAAHTTGTDPVSKGNAFADKTAKAAAQGQVSLMMSEDLKSWCDDTVLQEMQQQSPKSEQDTWIKKGAILKQGIYV</sequence>
<evidence type="ECO:0000313" key="3">
    <source>
        <dbReference type="Proteomes" id="UP001591681"/>
    </source>
</evidence>
<dbReference type="InterPro" id="IPR043502">
    <property type="entry name" value="DNA/RNA_pol_sf"/>
</dbReference>
<dbReference type="Gene3D" id="3.30.70.270">
    <property type="match status" value="1"/>
</dbReference>
<dbReference type="CDD" id="cd09273">
    <property type="entry name" value="RNase_HI_RT_Bel"/>
    <property type="match status" value="1"/>
</dbReference>
<protein>
    <recommendedName>
        <fullName evidence="1">RNase H type-1 domain-containing protein</fullName>
    </recommendedName>
</protein>
<dbReference type="Gene3D" id="3.10.20.370">
    <property type="match status" value="1"/>
</dbReference>
<proteinExistence type="predicted"/>
<dbReference type="AlphaFoldDB" id="A0ABD1KD35"/>
<evidence type="ECO:0000259" key="1">
    <source>
        <dbReference type="PROSITE" id="PS50879"/>
    </source>
</evidence>
<dbReference type="Pfam" id="PF00075">
    <property type="entry name" value="RNase_H"/>
    <property type="match status" value="1"/>
</dbReference>
<name>A0ABD1KD35_9TELE</name>
<dbReference type="InterPro" id="IPR051320">
    <property type="entry name" value="Viral_Replic_Matur_Polypro"/>
</dbReference>
<evidence type="ECO:0000313" key="2">
    <source>
        <dbReference type="EMBL" id="KAL2096966.1"/>
    </source>
</evidence>
<dbReference type="EMBL" id="JBHFQA010000006">
    <property type="protein sequence ID" value="KAL2096966.1"/>
    <property type="molecule type" value="Genomic_DNA"/>
</dbReference>
<organism evidence="2 3">
    <name type="scientific">Coilia grayii</name>
    <name type="common">Gray's grenadier anchovy</name>
    <dbReference type="NCBI Taxonomy" id="363190"/>
    <lineage>
        <taxon>Eukaryota</taxon>
        <taxon>Metazoa</taxon>
        <taxon>Chordata</taxon>
        <taxon>Craniata</taxon>
        <taxon>Vertebrata</taxon>
        <taxon>Euteleostomi</taxon>
        <taxon>Actinopterygii</taxon>
        <taxon>Neopterygii</taxon>
        <taxon>Teleostei</taxon>
        <taxon>Clupei</taxon>
        <taxon>Clupeiformes</taxon>
        <taxon>Clupeoidei</taxon>
        <taxon>Engraulidae</taxon>
        <taxon>Coilinae</taxon>
        <taxon>Coilia</taxon>
    </lineage>
</organism>
<dbReference type="SUPFAM" id="SSF56672">
    <property type="entry name" value="DNA/RNA polymerases"/>
    <property type="match status" value="1"/>
</dbReference>
<dbReference type="Proteomes" id="UP001591681">
    <property type="component" value="Unassembled WGS sequence"/>
</dbReference>
<gene>
    <name evidence="2" type="ORF">ACEWY4_006173</name>
</gene>
<dbReference type="InterPro" id="IPR043128">
    <property type="entry name" value="Rev_trsase/Diguanyl_cyclase"/>
</dbReference>
<dbReference type="Gene3D" id="3.30.420.10">
    <property type="entry name" value="Ribonuclease H-like superfamily/Ribonuclease H"/>
    <property type="match status" value="1"/>
</dbReference>
<reference evidence="2 3" key="1">
    <citation type="submission" date="2024-09" db="EMBL/GenBank/DDBJ databases">
        <title>A chromosome-level genome assembly of Gray's grenadier anchovy, Coilia grayii.</title>
        <authorList>
            <person name="Fu Z."/>
        </authorList>
    </citation>
    <scope>NUCLEOTIDE SEQUENCE [LARGE SCALE GENOMIC DNA]</scope>
    <source>
        <strain evidence="2">G4</strain>
        <tissue evidence="2">Muscle</tissue>
    </source>
</reference>
<keyword evidence="3" id="KW-1185">Reference proteome</keyword>
<dbReference type="PANTHER" id="PTHR33064:SF37">
    <property type="entry name" value="RIBONUCLEASE H"/>
    <property type="match status" value="1"/>
</dbReference>
<dbReference type="InterPro" id="IPR012337">
    <property type="entry name" value="RNaseH-like_sf"/>
</dbReference>
<dbReference type="PROSITE" id="PS50879">
    <property type="entry name" value="RNASE_H_1"/>
    <property type="match status" value="1"/>
</dbReference>
<dbReference type="InterPro" id="IPR041577">
    <property type="entry name" value="RT_RNaseH_2"/>
</dbReference>
<dbReference type="InterPro" id="IPR036397">
    <property type="entry name" value="RNaseH_sf"/>
</dbReference>
<dbReference type="PANTHER" id="PTHR33064">
    <property type="entry name" value="POL PROTEIN"/>
    <property type="match status" value="1"/>
</dbReference>
<feature type="domain" description="RNase H type-1" evidence="1">
    <location>
        <begin position="219"/>
        <end position="366"/>
    </location>
</feature>
<dbReference type="Pfam" id="PF17919">
    <property type="entry name" value="RT_RNaseH_2"/>
    <property type="match status" value="1"/>
</dbReference>
<accession>A0ABD1KD35</accession>
<dbReference type="GO" id="GO:0006259">
    <property type="term" value="P:DNA metabolic process"/>
    <property type="evidence" value="ECO:0007669"/>
    <property type="project" value="UniProtKB-ARBA"/>
</dbReference>
<dbReference type="SUPFAM" id="SSF53098">
    <property type="entry name" value="Ribonuclease H-like"/>
    <property type="match status" value="1"/>
</dbReference>
<dbReference type="InterPro" id="IPR002156">
    <property type="entry name" value="RNaseH_domain"/>
</dbReference>
<comment type="caution">
    <text evidence="2">The sequence shown here is derived from an EMBL/GenBank/DDBJ whole genome shotgun (WGS) entry which is preliminary data.</text>
</comment>